<feature type="domain" description="EMC1 first beta-propeller" evidence="2">
    <location>
        <begin position="139"/>
        <end position="228"/>
    </location>
</feature>
<keyword evidence="4" id="KW-1185">Reference proteome</keyword>
<feature type="transmembrane region" description="Helical" evidence="1">
    <location>
        <begin position="6"/>
        <end position="31"/>
    </location>
</feature>
<protein>
    <recommendedName>
        <fullName evidence="2">EMC1 first beta-propeller domain-containing protein</fullName>
    </recommendedName>
</protein>
<dbReference type="Gramene" id="RZC72144">
    <property type="protein sequence ID" value="RZC72144"/>
    <property type="gene ID" value="C5167_035313"/>
</dbReference>
<reference evidence="3 4" key="1">
    <citation type="journal article" date="2018" name="Science">
        <title>The opium poppy genome and morphinan production.</title>
        <authorList>
            <person name="Guo L."/>
            <person name="Winzer T."/>
            <person name="Yang X."/>
            <person name="Li Y."/>
            <person name="Ning Z."/>
            <person name="He Z."/>
            <person name="Teodor R."/>
            <person name="Lu Y."/>
            <person name="Bowser T.A."/>
            <person name="Graham I.A."/>
            <person name="Ye K."/>
        </authorList>
    </citation>
    <scope>NUCLEOTIDE SEQUENCE [LARGE SCALE GENOMIC DNA]</scope>
    <source>
        <strain evidence="4">cv. HN1</strain>
        <tissue evidence="3">Leaves</tissue>
    </source>
</reference>
<name>A0A4Y7KFL0_PAPSO</name>
<evidence type="ECO:0000313" key="3">
    <source>
        <dbReference type="EMBL" id="RZC72144.1"/>
    </source>
</evidence>
<sequence length="238" mass="26874">MMKFQIALNCYLSAFYLPVHLWFFFLQLILFAKEKRQRPNFPGAPLQLYTTNGSYDPGNGRIGERGVTERLSLFWGMLGFMSNLKYGKDNIILGWVISMQVIWRKIWWLKFGDLQLHDTDVVLPEAVRYQDELARASRVVSFHQNAISDLIENFSGMASSFPSKLTSVVALKLNSVPVFVRVTGFGKIEVVEKIDSSAAIIDPVSVLEGQQASAIVQKVRETVMDSINSQKASFSNII</sequence>
<keyword evidence="1" id="KW-1133">Transmembrane helix</keyword>
<keyword evidence="1" id="KW-0472">Membrane</keyword>
<dbReference type="AlphaFoldDB" id="A0A4Y7KFL0"/>
<gene>
    <name evidence="3" type="ORF">C5167_035313</name>
</gene>
<dbReference type="Proteomes" id="UP000316621">
    <property type="component" value="Chromosome 7"/>
</dbReference>
<evidence type="ECO:0000256" key="1">
    <source>
        <dbReference type="SAM" id="Phobius"/>
    </source>
</evidence>
<dbReference type="EMBL" id="CM010721">
    <property type="protein sequence ID" value="RZC72144.1"/>
    <property type="molecule type" value="Genomic_DNA"/>
</dbReference>
<proteinExistence type="predicted"/>
<accession>A0A4Y7KFL0</accession>
<evidence type="ECO:0000259" key="2">
    <source>
        <dbReference type="Pfam" id="PF25293"/>
    </source>
</evidence>
<dbReference type="STRING" id="3469.A0A4Y7KFL0"/>
<evidence type="ECO:0000313" key="4">
    <source>
        <dbReference type="Proteomes" id="UP000316621"/>
    </source>
</evidence>
<dbReference type="InterPro" id="IPR058545">
    <property type="entry name" value="Beta-prop_EMC1_1st"/>
</dbReference>
<dbReference type="Pfam" id="PF25293">
    <property type="entry name" value="Beta-prop_EMC1_N"/>
    <property type="match status" value="1"/>
</dbReference>
<keyword evidence="1" id="KW-0812">Transmembrane</keyword>
<organism evidence="3 4">
    <name type="scientific">Papaver somniferum</name>
    <name type="common">Opium poppy</name>
    <dbReference type="NCBI Taxonomy" id="3469"/>
    <lineage>
        <taxon>Eukaryota</taxon>
        <taxon>Viridiplantae</taxon>
        <taxon>Streptophyta</taxon>
        <taxon>Embryophyta</taxon>
        <taxon>Tracheophyta</taxon>
        <taxon>Spermatophyta</taxon>
        <taxon>Magnoliopsida</taxon>
        <taxon>Ranunculales</taxon>
        <taxon>Papaveraceae</taxon>
        <taxon>Papaveroideae</taxon>
        <taxon>Papaver</taxon>
    </lineage>
</organism>